<gene>
    <name evidence="1" type="ORF">LCGC14_2215750</name>
</gene>
<organism evidence="1">
    <name type="scientific">marine sediment metagenome</name>
    <dbReference type="NCBI Taxonomy" id="412755"/>
    <lineage>
        <taxon>unclassified sequences</taxon>
        <taxon>metagenomes</taxon>
        <taxon>ecological metagenomes</taxon>
    </lineage>
</organism>
<evidence type="ECO:0000313" key="1">
    <source>
        <dbReference type="EMBL" id="KKL59398.1"/>
    </source>
</evidence>
<dbReference type="AlphaFoldDB" id="A0A0F9DCE3"/>
<reference evidence="1" key="1">
    <citation type="journal article" date="2015" name="Nature">
        <title>Complex archaea that bridge the gap between prokaryotes and eukaryotes.</title>
        <authorList>
            <person name="Spang A."/>
            <person name="Saw J.H."/>
            <person name="Jorgensen S.L."/>
            <person name="Zaremba-Niedzwiedzka K."/>
            <person name="Martijn J."/>
            <person name="Lind A.E."/>
            <person name="van Eijk R."/>
            <person name="Schleper C."/>
            <person name="Guy L."/>
            <person name="Ettema T.J."/>
        </authorList>
    </citation>
    <scope>NUCLEOTIDE SEQUENCE</scope>
</reference>
<proteinExistence type="predicted"/>
<name>A0A0F9DCE3_9ZZZZ</name>
<comment type="caution">
    <text evidence="1">The sequence shown here is derived from an EMBL/GenBank/DDBJ whole genome shotgun (WGS) entry which is preliminary data.</text>
</comment>
<sequence length="145" mass="16077">MAKTKLTPVKERAALLIAEGWTQADAARKIGKWPQTISRWMTEDEDFVARISELCSDLTSQAMELLRESILENTEIVLKIAKVGGESGVVSSQLKAALWAIERVLGVPAKLSDKRSRADKSIEAELLKKSEEELQELAERGAQNE</sequence>
<accession>A0A0F9DCE3</accession>
<dbReference type="EMBL" id="LAZR01029502">
    <property type="protein sequence ID" value="KKL59398.1"/>
    <property type="molecule type" value="Genomic_DNA"/>
</dbReference>
<protein>
    <submittedName>
        <fullName evidence="1">Uncharacterized protein</fullName>
    </submittedName>
</protein>